<keyword evidence="6 11" id="KW-1133">Transmembrane helix</keyword>
<feature type="domain" description="GH26" evidence="12">
    <location>
        <begin position="556"/>
        <end position="872"/>
    </location>
</feature>
<evidence type="ECO:0000259" key="12">
    <source>
        <dbReference type="PROSITE" id="PS51764"/>
    </source>
</evidence>
<sequence>MSTPVTRPKQLEAERGRPASEAETPELAAPYLVPLLSGRQRVSFTVLAACWLLSLVGFWAWWLQPQHDVDAFRYAVNCAVLFWTTVIPGYFVLVFSRARVPNRARAVPAGLRVAMVVTKAPSEPFAIVQTTLLAMLAQSYPHDTWLADEDPSEETIDWCARRGVHLSTRKDVADYHNASWPRRTRCKEGNLAYFYDHFGYANYDFVAQLDADHVPQPGYLEAMLRPFSDPNVGYVSAPSICDSNAPESWAARGRLHAEAALHGALQAGHNGGLAPLCIGSHYAVRTRALRDIGGLGPELAEDHSTTLMMNAHGWSGVHALDAIASGDGPRTFADMVTQEFQWSKSLAVILFRYTLTYFGRLPMRLKGQFLFAQLWYPLFSLTMAASVAMPVIALLTHRVWADVPYTDYLLHAAPVTASILLLMAWVKTTGCLRPHDANVVSWEGLAFLFARWPWSLLGVVSAALDCVRGREFAFSVTPKTAAADPVASMRVVAPYLWLVLLCALPVLLVDDADNARGFYVMSMLNALVYLVIAIVVVVAHARENGHRKSTLGLLLAEGPLARRGLFVTAALVLLAGGYLRLGQGIEALMWRGEAITPAVAAEPPKIGAYDPDHAYALADTLDVEHIFVSWADPGAPAAIRDAGSYASLRKRSLMVTVEPWPAASRNSHTLLRDVTLGAYDAEIDDVCTALRSVGSQVRVRWAQEMETATGRYPWAANDPAGYIAAYRHFVDRCRAGNKLLSFVWSPRGDASLPAYFPGQGYADEVGLSIFDCPTCAMGAKEGAPSATAILREKYARVQKYGLPVMVAELGVEGTPERQSAALTALRDVLPSMPALTAIVYFNSPDSPGAWPLMHTPDWRMEPTLLGLLEAAN</sequence>
<keyword evidence="3 13" id="KW-0808">Transferase</keyword>
<organism evidence="13 14">
    <name type="scientific">Caballeronia glathei</name>
    <dbReference type="NCBI Taxonomy" id="60547"/>
    <lineage>
        <taxon>Bacteria</taxon>
        <taxon>Pseudomonadati</taxon>
        <taxon>Pseudomonadota</taxon>
        <taxon>Betaproteobacteria</taxon>
        <taxon>Burkholderiales</taxon>
        <taxon>Burkholderiaceae</taxon>
        <taxon>Caballeronia</taxon>
    </lineage>
</organism>
<dbReference type="PANTHER" id="PTHR43867:SF2">
    <property type="entry name" value="CELLULOSE SYNTHASE CATALYTIC SUBUNIT A [UDP-FORMING]"/>
    <property type="match status" value="1"/>
</dbReference>
<dbReference type="Proteomes" id="UP000027466">
    <property type="component" value="Unassembled WGS sequence"/>
</dbReference>
<comment type="subcellular location">
    <subcellularLocation>
        <location evidence="1">Membrane</location>
        <topology evidence="1">Multi-pass membrane protein</topology>
    </subcellularLocation>
</comment>
<feature type="transmembrane region" description="Helical" evidence="11">
    <location>
        <begin position="408"/>
        <end position="426"/>
    </location>
</feature>
<keyword evidence="7 11" id="KW-0472">Membrane</keyword>
<dbReference type="SUPFAM" id="SSF51445">
    <property type="entry name" value="(Trans)glycosidases"/>
    <property type="match status" value="1"/>
</dbReference>
<evidence type="ECO:0000256" key="8">
    <source>
        <dbReference type="ARBA" id="ARBA00023295"/>
    </source>
</evidence>
<feature type="transmembrane region" description="Helical" evidence="11">
    <location>
        <begin position="519"/>
        <end position="539"/>
    </location>
</feature>
<dbReference type="InterPro" id="IPR017853">
    <property type="entry name" value="GH"/>
</dbReference>
<feature type="transmembrane region" description="Helical" evidence="11">
    <location>
        <begin position="74"/>
        <end position="95"/>
    </location>
</feature>
<name>A0A069PC56_9BURK</name>
<gene>
    <name evidence="13" type="ORF">BG61_02895</name>
</gene>
<keyword evidence="4 11" id="KW-0812">Transmembrane</keyword>
<reference evidence="13 14" key="1">
    <citation type="submission" date="2014-03" db="EMBL/GenBank/DDBJ databases">
        <title>Draft Genome Sequences of Four Burkholderia Strains.</title>
        <authorList>
            <person name="Liu X.Y."/>
            <person name="Li C.X."/>
            <person name="Xu J.H."/>
        </authorList>
    </citation>
    <scope>NUCLEOTIDE SEQUENCE [LARGE SCALE GENOMIC DNA]</scope>
    <source>
        <strain evidence="13 14">DSM 50014</strain>
    </source>
</reference>
<dbReference type="STRING" id="60547.GCA_000751215_05400"/>
<evidence type="ECO:0000256" key="11">
    <source>
        <dbReference type="SAM" id="Phobius"/>
    </source>
</evidence>
<evidence type="ECO:0000256" key="3">
    <source>
        <dbReference type="ARBA" id="ARBA00022679"/>
    </source>
</evidence>
<evidence type="ECO:0000256" key="6">
    <source>
        <dbReference type="ARBA" id="ARBA00022989"/>
    </source>
</evidence>
<evidence type="ECO:0000256" key="9">
    <source>
        <dbReference type="PROSITE-ProRule" id="PRU01100"/>
    </source>
</evidence>
<evidence type="ECO:0000256" key="10">
    <source>
        <dbReference type="SAM" id="MobiDB-lite"/>
    </source>
</evidence>
<evidence type="ECO:0000256" key="2">
    <source>
        <dbReference type="ARBA" id="ARBA00022676"/>
    </source>
</evidence>
<evidence type="ECO:0000256" key="1">
    <source>
        <dbReference type="ARBA" id="ARBA00004141"/>
    </source>
</evidence>
<keyword evidence="5 9" id="KW-0378">Hydrolase</keyword>
<dbReference type="GO" id="GO:0005886">
    <property type="term" value="C:plasma membrane"/>
    <property type="evidence" value="ECO:0007669"/>
    <property type="project" value="TreeGrafter"/>
</dbReference>
<proteinExistence type="inferred from homology"/>
<protein>
    <submittedName>
        <fullName evidence="13">N-acetylglucosaminyltransferase</fullName>
    </submittedName>
</protein>
<accession>A0A069PC56</accession>
<dbReference type="PANTHER" id="PTHR43867">
    <property type="entry name" value="CELLULOSE SYNTHASE CATALYTIC SUBUNIT A [UDP-FORMING]"/>
    <property type="match status" value="1"/>
</dbReference>
<comment type="similarity">
    <text evidence="9">Belongs to the glycosyl hydrolase 26 family.</text>
</comment>
<evidence type="ECO:0000256" key="4">
    <source>
        <dbReference type="ARBA" id="ARBA00022692"/>
    </source>
</evidence>
<evidence type="ECO:0000256" key="7">
    <source>
        <dbReference type="ARBA" id="ARBA00023136"/>
    </source>
</evidence>
<comment type="caution">
    <text evidence="13">The sequence shown here is derived from an EMBL/GenBank/DDBJ whole genome shotgun (WGS) entry which is preliminary data.</text>
</comment>
<feature type="region of interest" description="Disordered" evidence="10">
    <location>
        <begin position="1"/>
        <end position="22"/>
    </location>
</feature>
<dbReference type="InterPro" id="IPR050321">
    <property type="entry name" value="Glycosyltr_2/OpgH_subfam"/>
</dbReference>
<keyword evidence="14" id="KW-1185">Reference proteome</keyword>
<dbReference type="CDD" id="cd06421">
    <property type="entry name" value="CESA_CelA_like"/>
    <property type="match status" value="1"/>
</dbReference>
<dbReference type="GO" id="GO:0004553">
    <property type="term" value="F:hydrolase activity, hydrolyzing O-glycosyl compounds"/>
    <property type="evidence" value="ECO:0007669"/>
    <property type="project" value="InterPro"/>
</dbReference>
<evidence type="ECO:0000256" key="5">
    <source>
        <dbReference type="ARBA" id="ARBA00022801"/>
    </source>
</evidence>
<feature type="transmembrane region" description="Helical" evidence="11">
    <location>
        <begin position="560"/>
        <end position="579"/>
    </location>
</feature>
<dbReference type="InterPro" id="IPR029044">
    <property type="entry name" value="Nucleotide-diphossugar_trans"/>
</dbReference>
<dbReference type="EMBL" id="JFHC01000102">
    <property type="protein sequence ID" value="KDR38200.1"/>
    <property type="molecule type" value="Genomic_DNA"/>
</dbReference>
<dbReference type="Gene3D" id="3.20.20.80">
    <property type="entry name" value="Glycosidases"/>
    <property type="match status" value="1"/>
</dbReference>
<dbReference type="Pfam" id="PF13632">
    <property type="entry name" value="Glyco_trans_2_3"/>
    <property type="match status" value="1"/>
</dbReference>
<evidence type="ECO:0000313" key="13">
    <source>
        <dbReference type="EMBL" id="KDR38200.1"/>
    </source>
</evidence>
<dbReference type="InterPro" id="IPR001173">
    <property type="entry name" value="Glyco_trans_2-like"/>
</dbReference>
<dbReference type="InterPro" id="IPR022790">
    <property type="entry name" value="GH26_dom"/>
</dbReference>
<dbReference type="SUPFAM" id="SSF53448">
    <property type="entry name" value="Nucleotide-diphospho-sugar transferases"/>
    <property type="match status" value="1"/>
</dbReference>
<feature type="transmembrane region" description="Helical" evidence="11">
    <location>
        <begin position="42"/>
        <end position="62"/>
    </location>
</feature>
<evidence type="ECO:0000313" key="14">
    <source>
        <dbReference type="Proteomes" id="UP000027466"/>
    </source>
</evidence>
<dbReference type="PROSITE" id="PS51764">
    <property type="entry name" value="GH26"/>
    <property type="match status" value="1"/>
</dbReference>
<feature type="active site" description="Nucleophile" evidence="9">
    <location>
        <position position="808"/>
    </location>
</feature>
<dbReference type="Gene3D" id="3.90.550.10">
    <property type="entry name" value="Spore Coat Polysaccharide Biosynthesis Protein SpsA, Chain A"/>
    <property type="match status" value="1"/>
</dbReference>
<dbReference type="RefSeq" id="WP_051673006.1">
    <property type="nucleotide sequence ID" value="NZ_CADFFX010000022.1"/>
</dbReference>
<feature type="compositionally biased region" description="Basic and acidic residues" evidence="10">
    <location>
        <begin position="9"/>
        <end position="20"/>
    </location>
</feature>
<feature type="transmembrane region" description="Helical" evidence="11">
    <location>
        <begin position="375"/>
        <end position="396"/>
    </location>
</feature>
<keyword evidence="2 13" id="KW-0328">Glycosyltransferase</keyword>
<dbReference type="AlphaFoldDB" id="A0A069PC56"/>
<dbReference type="GO" id="GO:0016758">
    <property type="term" value="F:hexosyltransferase activity"/>
    <property type="evidence" value="ECO:0007669"/>
    <property type="project" value="TreeGrafter"/>
</dbReference>
<feature type="active site" description="Proton donor" evidence="9">
    <location>
        <position position="704"/>
    </location>
</feature>
<keyword evidence="8 9" id="KW-0326">Glycosidase</keyword>
<feature type="transmembrane region" description="Helical" evidence="11">
    <location>
        <begin position="487"/>
        <end position="507"/>
    </location>
</feature>